<sequence length="166" mass="17693">MTYEIRPERSPDAAAIRELTDMAFRGTKHSSGTEGAIIDALRTAGALTLSLVATMDGEIVGHVAFSPVTFDGVDIGWLGLGPISVRPDLQGEGIGSALINEGTGHLRRLGVPGCVLLGDPNYYRRFGFESDPAIRYQGVPPEYFMRISLDGSQPAGDAAFHLAFSI</sequence>
<evidence type="ECO:0000313" key="2">
    <source>
        <dbReference type="EMBL" id="MCI0126704.1"/>
    </source>
</evidence>
<dbReference type="InterPro" id="IPR050276">
    <property type="entry name" value="MshD_Acetyltransferase"/>
</dbReference>
<evidence type="ECO:0000313" key="3">
    <source>
        <dbReference type="Proteomes" id="UP001156140"/>
    </source>
</evidence>
<dbReference type="CDD" id="cd04301">
    <property type="entry name" value="NAT_SF"/>
    <property type="match status" value="1"/>
</dbReference>
<dbReference type="AlphaFoldDB" id="A0AA41UCX7"/>
<dbReference type="Proteomes" id="UP001156140">
    <property type="component" value="Unassembled WGS sequence"/>
</dbReference>
<dbReference type="InterPro" id="IPR000182">
    <property type="entry name" value="GNAT_dom"/>
</dbReference>
<dbReference type="PANTHER" id="PTHR43617">
    <property type="entry name" value="L-AMINO ACID N-ACETYLTRANSFERASE"/>
    <property type="match status" value="1"/>
</dbReference>
<dbReference type="EMBL" id="JALAZD010000001">
    <property type="protein sequence ID" value="MCI0126704.1"/>
    <property type="molecule type" value="Genomic_DNA"/>
</dbReference>
<name>A0AA41UCX7_9HYPH</name>
<protein>
    <submittedName>
        <fullName evidence="2">N-acetyltransferase</fullName>
    </submittedName>
</protein>
<feature type="domain" description="N-acetyltransferase" evidence="1">
    <location>
        <begin position="3"/>
        <end position="150"/>
    </location>
</feature>
<gene>
    <name evidence="2" type="ORF">ML536_07685</name>
</gene>
<dbReference type="InterPro" id="IPR016181">
    <property type="entry name" value="Acyl_CoA_acyltransferase"/>
</dbReference>
<proteinExistence type="predicted"/>
<dbReference type="PROSITE" id="PS51186">
    <property type="entry name" value="GNAT"/>
    <property type="match status" value="1"/>
</dbReference>
<dbReference type="Pfam" id="PF13508">
    <property type="entry name" value="Acetyltransf_7"/>
    <property type="match status" value="1"/>
</dbReference>
<organism evidence="2 3">
    <name type="scientific">Paradevosia shaoguanensis</name>
    <dbReference type="NCBI Taxonomy" id="1335043"/>
    <lineage>
        <taxon>Bacteria</taxon>
        <taxon>Pseudomonadati</taxon>
        <taxon>Pseudomonadota</taxon>
        <taxon>Alphaproteobacteria</taxon>
        <taxon>Hyphomicrobiales</taxon>
        <taxon>Devosiaceae</taxon>
        <taxon>Paradevosia</taxon>
    </lineage>
</organism>
<dbReference type="PANTHER" id="PTHR43617:SF2">
    <property type="entry name" value="UPF0039 PROTEIN SLL0451"/>
    <property type="match status" value="1"/>
</dbReference>
<dbReference type="Gene3D" id="3.40.630.30">
    <property type="match status" value="1"/>
</dbReference>
<dbReference type="SUPFAM" id="SSF55729">
    <property type="entry name" value="Acyl-CoA N-acyltransferases (Nat)"/>
    <property type="match status" value="1"/>
</dbReference>
<dbReference type="GO" id="GO:0016747">
    <property type="term" value="F:acyltransferase activity, transferring groups other than amino-acyl groups"/>
    <property type="evidence" value="ECO:0007669"/>
    <property type="project" value="InterPro"/>
</dbReference>
<reference evidence="2" key="1">
    <citation type="submission" date="2022-03" db="EMBL/GenBank/DDBJ databases">
        <title>The complete genome sequence of a Methyloterrigena soli.</title>
        <authorList>
            <person name="Zi Z."/>
        </authorList>
    </citation>
    <scope>NUCLEOTIDE SEQUENCE</scope>
    <source>
        <strain evidence="2">M48</strain>
    </source>
</reference>
<comment type="caution">
    <text evidence="2">The sequence shown here is derived from an EMBL/GenBank/DDBJ whole genome shotgun (WGS) entry which is preliminary data.</text>
</comment>
<dbReference type="RefSeq" id="WP_281735489.1">
    <property type="nucleotide sequence ID" value="NZ_JAKETQ010000001.1"/>
</dbReference>
<accession>A0AA41UCX7</accession>
<evidence type="ECO:0000259" key="1">
    <source>
        <dbReference type="PROSITE" id="PS51186"/>
    </source>
</evidence>
<keyword evidence="3" id="KW-1185">Reference proteome</keyword>